<name>A0A8H6HC27_9AGAR</name>
<sequence>MAEILGATLGYLSRCCYCCCRSEDILALESGSEFRSRAKRDPREQQIDDEFRSRKYTRDASGRFQMEARPSTLTQKSTSDTEPKPENTTVPELNLTKA</sequence>
<feature type="compositionally biased region" description="Basic and acidic residues" evidence="1">
    <location>
        <begin position="32"/>
        <end position="61"/>
    </location>
</feature>
<dbReference type="EMBL" id="JACGCI010000146">
    <property type="protein sequence ID" value="KAF6743382.1"/>
    <property type="molecule type" value="Genomic_DNA"/>
</dbReference>
<organism evidence="2 3">
    <name type="scientific">Ephemerocybe angulata</name>
    <dbReference type="NCBI Taxonomy" id="980116"/>
    <lineage>
        <taxon>Eukaryota</taxon>
        <taxon>Fungi</taxon>
        <taxon>Dikarya</taxon>
        <taxon>Basidiomycota</taxon>
        <taxon>Agaricomycotina</taxon>
        <taxon>Agaricomycetes</taxon>
        <taxon>Agaricomycetidae</taxon>
        <taxon>Agaricales</taxon>
        <taxon>Agaricineae</taxon>
        <taxon>Psathyrellaceae</taxon>
        <taxon>Ephemerocybe</taxon>
    </lineage>
</organism>
<comment type="caution">
    <text evidence="2">The sequence shown here is derived from an EMBL/GenBank/DDBJ whole genome shotgun (WGS) entry which is preliminary data.</text>
</comment>
<feature type="region of interest" description="Disordered" evidence="1">
    <location>
        <begin position="31"/>
        <end position="98"/>
    </location>
</feature>
<proteinExistence type="predicted"/>
<dbReference type="Proteomes" id="UP000521943">
    <property type="component" value="Unassembled WGS sequence"/>
</dbReference>
<accession>A0A8H6HC27</accession>
<reference evidence="2 3" key="1">
    <citation type="submission" date="2020-07" db="EMBL/GenBank/DDBJ databases">
        <title>Comparative genomics of pyrophilous fungi reveals a link between fire events and developmental genes.</title>
        <authorList>
            <consortium name="DOE Joint Genome Institute"/>
            <person name="Steindorff A.S."/>
            <person name="Carver A."/>
            <person name="Calhoun S."/>
            <person name="Stillman K."/>
            <person name="Liu H."/>
            <person name="Lipzen A."/>
            <person name="Pangilinan J."/>
            <person name="Labutti K."/>
            <person name="Bruns T.D."/>
            <person name="Grigoriev I.V."/>
        </authorList>
    </citation>
    <scope>NUCLEOTIDE SEQUENCE [LARGE SCALE GENOMIC DNA]</scope>
    <source>
        <strain evidence="2 3">CBS 144469</strain>
    </source>
</reference>
<evidence type="ECO:0000313" key="2">
    <source>
        <dbReference type="EMBL" id="KAF6743382.1"/>
    </source>
</evidence>
<evidence type="ECO:0000256" key="1">
    <source>
        <dbReference type="SAM" id="MobiDB-lite"/>
    </source>
</evidence>
<protein>
    <submittedName>
        <fullName evidence="2">Uncharacterized protein</fullName>
    </submittedName>
</protein>
<dbReference type="OrthoDB" id="3057617at2759"/>
<dbReference type="AlphaFoldDB" id="A0A8H6HC27"/>
<keyword evidence="3" id="KW-1185">Reference proteome</keyword>
<evidence type="ECO:0000313" key="3">
    <source>
        <dbReference type="Proteomes" id="UP000521943"/>
    </source>
</evidence>
<gene>
    <name evidence="2" type="ORF">DFP72DRAFT_128687</name>
</gene>
<feature type="compositionally biased region" description="Polar residues" evidence="1">
    <location>
        <begin position="86"/>
        <end position="98"/>
    </location>
</feature>